<feature type="region of interest" description="Disordered" evidence="7">
    <location>
        <begin position="410"/>
        <end position="476"/>
    </location>
</feature>
<gene>
    <name evidence="9" type="ORF">HYH03_005110</name>
</gene>
<feature type="active site" description="Charge relay system" evidence="5 6">
    <location>
        <position position="1255"/>
    </location>
</feature>
<dbReference type="InterPro" id="IPR002763">
    <property type="entry name" value="DUF72"/>
</dbReference>
<evidence type="ECO:0000256" key="1">
    <source>
        <dbReference type="ARBA" id="ARBA00011073"/>
    </source>
</evidence>
<evidence type="ECO:0000313" key="9">
    <source>
        <dbReference type="EMBL" id="KAG2496694.1"/>
    </source>
</evidence>
<dbReference type="PANTHER" id="PTHR43399">
    <property type="entry name" value="SUBTILISIN-RELATED"/>
    <property type="match status" value="1"/>
</dbReference>
<feature type="region of interest" description="Disordered" evidence="7">
    <location>
        <begin position="1975"/>
        <end position="2021"/>
    </location>
</feature>
<dbReference type="InterPro" id="IPR034058">
    <property type="entry name" value="TagA/B/C/D_pept_dom"/>
</dbReference>
<feature type="compositionally biased region" description="Pro residues" evidence="7">
    <location>
        <begin position="3531"/>
        <end position="3544"/>
    </location>
</feature>
<dbReference type="InterPro" id="IPR051048">
    <property type="entry name" value="Peptidase_S8/S53_subtilisin"/>
</dbReference>
<feature type="region of interest" description="Disordered" evidence="7">
    <location>
        <begin position="2112"/>
        <end position="2137"/>
    </location>
</feature>
<keyword evidence="3 6" id="KW-0378">Hydrolase</keyword>
<sequence length="3579" mass="376405">MEPAGSAGGASLPSSTDRAVSAQGATSGRVWFGTCGWTDDSILRCGRFYPAGVKTAEQRLEVYGRHFPCVEVDSSTYAIPRPNATASWAARVPKGQPASRDAGSALMGLCGPGSWALWLVWRAPPRPVSQHPWQGESGFRFHFKAFGLFCNRSCPFSALPWEAKQRLRGPDGASGAGVAETVSLEELGAEVEAVVWEVFHACLEPVIKAQRMGAVVFQFQLGVKPGPEARRHVEHCRRMLSPRLPMAVEFRNRAWFADAASAADTAAWLASLQPAGGVSLVAADELRHETYVNSRTAAGGAVRPEILPIAMEVCDPRYLYVRLHRREGTRERLLGQDEAQAWSARLEAVAPKLSGPVYFLIGTDWEDAPITNARLLEAALPPQLRYGWKAALAAAAAARPSSIHAMLAKGGKGGGGRSAAAAEAGGSGSACTSSAPPAGEPAGPGRADGAPPSEAAAESAPSGQAAAGDPGEPSNILVRTQPVDLTAEGLEASTSKMRRLLNGSAGGFVLDPLITAPVRLFLVKFTPGSEDSLRDQLTQGGATILEYIPDDTLLVYGRPSIVVTAATQLLGSRMAEYRGRVKVAPEASRLVLATTPLAGRRRRRSLVAETTESGNDAEPQELDELALSAVLDNVMTWRQASKIISRRSRALLQAPDEGNVTGPDQYGVSVQLVGSLSLSEVQAIFRDWPGQLAAALGLSSADDPCWPQLSNAAPNETSGGTAYYMNAFVCPEDIPDAVAWLLGREVAAWVAPMTRAESTDAVGGWITQSGGISLATNKDPSAKTRPYWAAGVMGNGEIVGVDDTGVDLGSCYFMDDDYPPKALAALQSTNGPPVPRHWRVPDHRKVVQYISPFNPMPATLSQPPADYAALCCAIPLTPANNYNMSNYGEGSGHGTHVVGIVTGAIGDGSANFRHDNGTGAAPMARVSLVDCEDPTTRFNVPGQEDWSVLPNQYNAGARIGSDSWGLTGAGGDVYDENSLAFDAFAWRHPDFLSVIAAGNEGRNGKMPWGTVSAPSTAKNVIAVAALANHADGVNDNGDHVMIVFRYKCRTSALSPYPRDYSQTAVWPVLGSGDYTFAKFVNETKKGAIPVVRANPLGACSSLVGSYGSSFVLVNLGAPGPNCSLATRAANLVAAGVKRALFMRGDGEYSTPDKNWPSYAHTSLLSAPITRGLGQFMINVLNNTLCGLRELAYMGPDNITIGPSSVADFPSYGPTRDGRIKPDLAAPGQALQSAKSTSFNESAGCSDALTWKSGTSMATPTVSGHLALVRQYLRHGYYPAGWVGPQAANFTPSGMLLKALAIAGARSLQGWGRMDLSGTIPLPGLSPEGHRLQVADMGTIVENQTITLYGIRATGEGPITAVLVWHDYPAALQATKALVNNLDLGYALNGSPNITFQQKELRFLFPITFAPDATNNVERTLLTNLTAGTDVAFAVFARRLGSRLVNTADAQLPQRWALAVVGHFTGTLRTRLNPAYMQPQRLPAFLEPRGPYRTHVTHALRVGDMCLASGGADGGPLLSARNCLAAPPPPAYTFRFIEEGGPRTRLRQGSMWMGFAYRPACVGLPSNNDTLGVKPALQLCSETLPKQYWGLEPAVTDRPGVYSIRSDRGLCWELDAGSRLAPLINPLLLGPRIRLALCDESDAQRFLLTEYTQGFRTISPATGLFAPRCVDATAGDELTLPACNISRHGQRFELYDTPAPGTPSARGYAYRIADARGSCLTLNGTASGANTLWSRCAAGLDSQRFLVFENSHPVQSSVFYQLVPRPVYDRLLGLAPRMCLAVNGTAGGVLVEGSRLFISPCNVDDPRQRIGVYPVAPVLRITASWQIQPGSGATEEDPGVNLDLVVSWSLPGALVPVGSSNTFSLHPLHPYARGGRHGGDNRLAKPLPTQFEYVAWAFDDVAMDPPDGAIYRVCITPRSPLANVTLNVTASFRVARNGGLAGSGSRSGILFRNFSGMLCDERHPGYVGPYNYVPPSPPPSPPPPPSPRPPAPPAPPPPPPPMLVFRTDFTRGNANDPLNTPLLATTADNSALAGTDGSTTEATLDQTAKAEAGGGSGGASSSSGEGGSGGGGSVTVIAVCAAVGAVVVAAVAAVAAAAYVRRASARRCAVTPAPAPAAAGSAERAVQDADIPDPGPSSEPVSRLYLLRLTASTTASLRTQLEAGGASILDYIPQDILLVYGDPGVVLRVARRLGIKADPGGSGSGPDLYGVSVQIPITLSLDQRRSLVRRWAAQLSAALGRTGSDQCRPSVVAGGEGVVKAFLCKQDLDAGIAWLSDQEESTWVAPVYTASTMNAVGGWITQTGDLSAEREVQLRAVNSLWRPYWAAGLLGNREIVGMADTGLDLGHCFFLDPRYPPRELEGALTGDPPRWVRPDHRKVVSYIAPSEDSGMSQYGDRPAGHGTHTSGTVAGVMSPGDAGNIRNTPATGSAPMARLAMYDLEDGDGNFNAPLASDGELLPSLYAAGARITSESWGWLGIGAMEYSDSSRSYDRFSWRNPDMVSVLAAGNYGQNGNLRSTVTGPSNAKNVISVGAVSNNAEGVDTNAQRLIIFRYRLATSSEFASFAIWPITGTGLGSWQRQMITLRNRAPLLLASPDSACGDLVGNVNGSFILVDMAAGSCELDARLVRARNAGAAGVLLIKPDSGLASPDLSWPRRLSHLHAPVTRAQGLLIRGILANPAFTDKELVYLTSANISVGPSSVTDFSSYGPALDGRIKPDLIGAIVTSAQASGYIDDVTEDTCGTGTTVKQGTSMAVPMVSGHLAIVRQYFREGFYPAGWKGPESANFTPSGMLLRAVAVAGASSCQGALARSVGRVMGPPPDPYQGWGRMDLATSIPLPGLSPEGYRLQVADGGTIASYETITLRGIRATGAGPITAVLVWNDYPAAPQATTQLVNNLDLSYQLNGGAAVLAQRNATGGPDTINTVERAYLPRPAPRTDVAFVISADRLNSWVMSGPDAKLPQRWALAVVGHFTGTLQTYLNPAFRQPQRLPAFAAEERRTLSLTLGLYNPASVVLPSRDGRTPASCITVAPEGPIVAASGCDLLPPPAPLVFTVTEEGQPRTRIVAGALSLMGVLTASCVEAPPASSPGLPLSRNRCTDTDAQAFALEPTAGTEAGLYRIRSPSSGHCWTAGLRDGFVYHGAPLSLEPCADSDAQRFAFTEYSQGWWTAATQMSPDLCVDAGGMEMQLRACDVEEPDQRLRLRDVAAPGMPGNAGFSYVLRSASANRCLAVGDPRPGSQLIQAVCTATSASQRFAAFRNSLSPGAYFQLVPRSQLGSAVRPCLRAAADPASGQPLTGSLWHLAECDPADPRQFVELRPLSPPLRFRAEWEQEAELSSWNSNGDTVPNVDLVVTWSTRSGSVSTTYSISPISLTARGGKHGGDNALARPVPTSFEEIYWPYDDAIANPPDAAIYSVCLTLRVALSGGASVGLWSVHLEVFRSGNRVLDLTKAKLDLTGVLGFPFTAIPTSTEALAPSVTPLSPDASTPAPSPAPHVPTAAPAAAAACTAAVTPAAEQPAPASLPCAALAAASKPPPALPPAAPRPAPAAEVSAAPPLAALAATTPPTAALAAAALPRSPKS</sequence>
<dbReference type="PANTHER" id="PTHR43399:SF4">
    <property type="entry name" value="CELL WALL-ASSOCIATED PROTEASE"/>
    <property type="match status" value="1"/>
</dbReference>
<protein>
    <recommendedName>
        <fullName evidence="8">Ricin B lectin domain-containing protein</fullName>
    </recommendedName>
</protein>
<dbReference type="PROSITE" id="PS50231">
    <property type="entry name" value="RICIN_B_LECTIN"/>
    <property type="match status" value="4"/>
</dbReference>
<accession>A0A835Y7S0</accession>
<feature type="region of interest" description="Disordered" evidence="7">
    <location>
        <begin position="2387"/>
        <end position="2426"/>
    </location>
</feature>
<evidence type="ECO:0000259" key="8">
    <source>
        <dbReference type="SMART" id="SM00458"/>
    </source>
</evidence>
<feature type="active site" description="Charge relay system" evidence="6">
    <location>
        <position position="2339"/>
    </location>
</feature>
<feature type="region of interest" description="Disordered" evidence="7">
    <location>
        <begin position="2049"/>
        <end position="2070"/>
    </location>
</feature>
<feature type="compositionally biased region" description="Gly residues" evidence="7">
    <location>
        <begin position="2051"/>
        <end position="2070"/>
    </location>
</feature>
<feature type="active site" description="Charge relay system" evidence="6">
    <location>
        <position position="2751"/>
    </location>
</feature>
<evidence type="ECO:0000313" key="10">
    <source>
        <dbReference type="Proteomes" id="UP000612055"/>
    </source>
</evidence>
<feature type="domain" description="Ricin B lectin" evidence="8">
    <location>
        <begin position="3114"/>
        <end position="3256"/>
    </location>
</feature>
<dbReference type="Pfam" id="PF01904">
    <property type="entry name" value="DUF72"/>
    <property type="match status" value="2"/>
</dbReference>
<dbReference type="Gene3D" id="2.80.10.50">
    <property type="match status" value="2"/>
</dbReference>
<feature type="compositionally biased region" description="Low complexity" evidence="7">
    <location>
        <begin position="418"/>
        <end position="468"/>
    </location>
</feature>
<organism evidence="9 10">
    <name type="scientific">Edaphochlamys debaryana</name>
    <dbReference type="NCBI Taxonomy" id="47281"/>
    <lineage>
        <taxon>Eukaryota</taxon>
        <taxon>Viridiplantae</taxon>
        <taxon>Chlorophyta</taxon>
        <taxon>core chlorophytes</taxon>
        <taxon>Chlorophyceae</taxon>
        <taxon>CS clade</taxon>
        <taxon>Chlamydomonadales</taxon>
        <taxon>Chlamydomonadales incertae sedis</taxon>
        <taxon>Edaphochlamys</taxon>
    </lineage>
</organism>
<dbReference type="SUPFAM" id="SSF50370">
    <property type="entry name" value="Ricin B-like lectins"/>
    <property type="match status" value="2"/>
</dbReference>
<keyword evidence="4 6" id="KW-0720">Serine protease</keyword>
<reference evidence="9" key="1">
    <citation type="journal article" date="2020" name="bioRxiv">
        <title>Comparative genomics of Chlamydomonas.</title>
        <authorList>
            <person name="Craig R.J."/>
            <person name="Hasan A.R."/>
            <person name="Ness R.W."/>
            <person name="Keightley P.D."/>
        </authorList>
    </citation>
    <scope>NUCLEOTIDE SEQUENCE</scope>
    <source>
        <strain evidence="9">CCAP 11/70</strain>
    </source>
</reference>
<feature type="domain" description="Ricin B lectin" evidence="8">
    <location>
        <begin position="1651"/>
        <end position="1812"/>
    </location>
</feature>
<feature type="active site" description="Charge relay system" evidence="5 6">
    <location>
        <position position="893"/>
    </location>
</feature>
<dbReference type="InterPro" id="IPR000772">
    <property type="entry name" value="Ricin_B_lectin"/>
</dbReference>
<comment type="similarity">
    <text evidence="1 6">Belongs to the peptidase S8 family.</text>
</comment>
<feature type="compositionally biased region" description="Low complexity" evidence="7">
    <location>
        <begin position="3477"/>
        <end position="3486"/>
    </location>
</feature>
<proteinExistence type="inferred from homology"/>
<dbReference type="SMART" id="SM00458">
    <property type="entry name" value="RICIN"/>
    <property type="match status" value="2"/>
</dbReference>
<dbReference type="Gene3D" id="3.20.20.410">
    <property type="entry name" value="Protein of unknown function UPF0759"/>
    <property type="match status" value="1"/>
</dbReference>
<dbReference type="GO" id="GO:0004252">
    <property type="term" value="F:serine-type endopeptidase activity"/>
    <property type="evidence" value="ECO:0007669"/>
    <property type="project" value="UniProtKB-UniRule"/>
</dbReference>
<dbReference type="PROSITE" id="PS00138">
    <property type="entry name" value="SUBTILASE_SER"/>
    <property type="match status" value="2"/>
</dbReference>
<name>A0A835Y7S0_9CHLO</name>
<dbReference type="InterPro" id="IPR035992">
    <property type="entry name" value="Ricin_B-like_lectins"/>
</dbReference>
<dbReference type="CDD" id="cd00161">
    <property type="entry name" value="beta-trefoil_Ricin-like"/>
    <property type="match status" value="3"/>
</dbReference>
<comment type="caution">
    <text evidence="9">The sequence shown here is derived from an EMBL/GenBank/DDBJ whole genome shotgun (WGS) entry which is preliminary data.</text>
</comment>
<dbReference type="InterPro" id="IPR015500">
    <property type="entry name" value="Peptidase_S8_subtilisin-rel"/>
</dbReference>
<dbReference type="InterPro" id="IPR036520">
    <property type="entry name" value="UPF0759_sf"/>
</dbReference>
<evidence type="ECO:0000256" key="5">
    <source>
        <dbReference type="PIRSR" id="PIRSR615500-1"/>
    </source>
</evidence>
<dbReference type="Gene3D" id="2.60.120.380">
    <property type="match status" value="2"/>
</dbReference>
<dbReference type="InterPro" id="IPR000209">
    <property type="entry name" value="Peptidase_S8/S53_dom"/>
</dbReference>
<dbReference type="Gene3D" id="3.40.50.200">
    <property type="entry name" value="Peptidase S8/S53 domain"/>
    <property type="match status" value="4"/>
</dbReference>
<dbReference type="InterPro" id="IPR023828">
    <property type="entry name" value="Peptidase_S8_Ser-AS"/>
</dbReference>
<keyword evidence="2 6" id="KW-0645">Protease</keyword>
<dbReference type="OrthoDB" id="5958500at2759"/>
<evidence type="ECO:0000256" key="4">
    <source>
        <dbReference type="ARBA" id="ARBA00022825"/>
    </source>
</evidence>
<evidence type="ECO:0000256" key="2">
    <source>
        <dbReference type="ARBA" id="ARBA00022670"/>
    </source>
</evidence>
<feature type="compositionally biased region" description="Pro residues" evidence="7">
    <location>
        <begin position="1975"/>
        <end position="2001"/>
    </location>
</feature>
<dbReference type="SUPFAM" id="SSF52743">
    <property type="entry name" value="Subtilisin-like"/>
    <property type="match status" value="2"/>
</dbReference>
<dbReference type="PROSITE" id="PS51892">
    <property type="entry name" value="SUBTILASE"/>
    <property type="match status" value="2"/>
</dbReference>
<dbReference type="SUPFAM" id="SSF117396">
    <property type="entry name" value="TM1631-like"/>
    <property type="match status" value="1"/>
</dbReference>
<feature type="compositionally biased region" description="Polar residues" evidence="7">
    <location>
        <begin position="2009"/>
        <end position="2021"/>
    </location>
</feature>
<dbReference type="PRINTS" id="PR00723">
    <property type="entry name" value="SUBTILISIN"/>
</dbReference>
<dbReference type="GO" id="GO:0006508">
    <property type="term" value="P:proteolysis"/>
    <property type="evidence" value="ECO:0007669"/>
    <property type="project" value="UniProtKB-KW"/>
</dbReference>
<dbReference type="Proteomes" id="UP000612055">
    <property type="component" value="Unassembled WGS sequence"/>
</dbReference>
<evidence type="ECO:0000256" key="6">
    <source>
        <dbReference type="PROSITE-ProRule" id="PRU01240"/>
    </source>
</evidence>
<dbReference type="EMBL" id="JAEHOE010000017">
    <property type="protein sequence ID" value="KAG2496694.1"/>
    <property type="molecule type" value="Genomic_DNA"/>
</dbReference>
<feature type="region of interest" description="Disordered" evidence="7">
    <location>
        <begin position="3473"/>
        <end position="3496"/>
    </location>
</feature>
<feature type="active site" description="Charge relay system" evidence="5 6">
    <location>
        <position position="803"/>
    </location>
</feature>
<evidence type="ECO:0000256" key="7">
    <source>
        <dbReference type="SAM" id="MobiDB-lite"/>
    </source>
</evidence>
<dbReference type="SUPFAM" id="SSF49785">
    <property type="entry name" value="Galactose-binding domain-like"/>
    <property type="match status" value="2"/>
</dbReference>
<feature type="active site" description="Charge relay system" evidence="6">
    <location>
        <position position="2400"/>
    </location>
</feature>
<dbReference type="InterPro" id="IPR036852">
    <property type="entry name" value="Peptidase_S8/S53_dom_sf"/>
</dbReference>
<feature type="region of interest" description="Disordered" evidence="7">
    <location>
        <begin position="3528"/>
        <end position="3550"/>
    </location>
</feature>
<evidence type="ECO:0000256" key="3">
    <source>
        <dbReference type="ARBA" id="ARBA00022801"/>
    </source>
</evidence>
<dbReference type="Pfam" id="PF00082">
    <property type="entry name" value="Peptidase_S8"/>
    <property type="match status" value="2"/>
</dbReference>
<feature type="compositionally biased region" description="Low complexity" evidence="7">
    <location>
        <begin position="2112"/>
        <end position="2123"/>
    </location>
</feature>
<dbReference type="InterPro" id="IPR008979">
    <property type="entry name" value="Galactose-bd-like_sf"/>
</dbReference>
<keyword evidence="10" id="KW-1185">Reference proteome</keyword>
<dbReference type="CDD" id="cd04842">
    <property type="entry name" value="Peptidases_S8_Kp43_protease"/>
    <property type="match status" value="2"/>
</dbReference>